<dbReference type="CDD" id="cd18773">
    <property type="entry name" value="PDC1_HK_sensor"/>
    <property type="match status" value="1"/>
</dbReference>
<keyword evidence="3" id="KW-0145">Chemotaxis</keyword>
<dbReference type="Proteomes" id="UP000593915">
    <property type="component" value="Chromosome"/>
</dbReference>
<dbReference type="EMBL" id="CP061839">
    <property type="protein sequence ID" value="QOW60994.1"/>
    <property type="molecule type" value="Genomic_DNA"/>
</dbReference>
<comment type="subcellular location">
    <subcellularLocation>
        <location evidence="1">Cell membrane</location>
        <topology evidence="1">Multi-pass membrane protein</topology>
    </subcellularLocation>
</comment>
<organism evidence="9 10">
    <name type="scientific">Treponema pedis</name>
    <dbReference type="NCBI Taxonomy" id="409322"/>
    <lineage>
        <taxon>Bacteria</taxon>
        <taxon>Pseudomonadati</taxon>
        <taxon>Spirochaetota</taxon>
        <taxon>Spirochaetia</taxon>
        <taxon>Spirochaetales</taxon>
        <taxon>Treponemataceae</taxon>
        <taxon>Treponema</taxon>
    </lineage>
</organism>
<evidence type="ECO:0000313" key="10">
    <source>
        <dbReference type="Proteomes" id="UP000593915"/>
    </source>
</evidence>
<dbReference type="PANTHER" id="PTHR43531:SF11">
    <property type="entry name" value="METHYL-ACCEPTING CHEMOTAXIS PROTEIN 3"/>
    <property type="match status" value="1"/>
</dbReference>
<evidence type="ECO:0000256" key="5">
    <source>
        <dbReference type="ARBA" id="ARBA00022989"/>
    </source>
</evidence>
<dbReference type="Gene3D" id="6.10.340.10">
    <property type="match status" value="1"/>
</dbReference>
<evidence type="ECO:0000256" key="4">
    <source>
        <dbReference type="ARBA" id="ARBA00022692"/>
    </source>
</evidence>
<dbReference type="GO" id="GO:0007165">
    <property type="term" value="P:signal transduction"/>
    <property type="evidence" value="ECO:0007669"/>
    <property type="project" value="InterPro"/>
</dbReference>
<keyword evidence="4 8" id="KW-0812">Transmembrane</keyword>
<dbReference type="InterPro" id="IPR029151">
    <property type="entry name" value="Sensor-like_sf"/>
</dbReference>
<dbReference type="InterPro" id="IPR004089">
    <property type="entry name" value="MCPsignal_dom"/>
</dbReference>
<dbReference type="GO" id="GO:0006935">
    <property type="term" value="P:chemotaxis"/>
    <property type="evidence" value="ECO:0007669"/>
    <property type="project" value="UniProtKB-KW"/>
</dbReference>
<dbReference type="PANTHER" id="PTHR43531">
    <property type="entry name" value="PROTEIN ICFG"/>
    <property type="match status" value="1"/>
</dbReference>
<dbReference type="SMART" id="SM00304">
    <property type="entry name" value="HAMP"/>
    <property type="match status" value="1"/>
</dbReference>
<evidence type="ECO:0000256" key="3">
    <source>
        <dbReference type="ARBA" id="ARBA00022500"/>
    </source>
</evidence>
<dbReference type="SUPFAM" id="SSF103190">
    <property type="entry name" value="Sensory domain-like"/>
    <property type="match status" value="1"/>
</dbReference>
<dbReference type="InterPro" id="IPR051310">
    <property type="entry name" value="MCP_chemotaxis"/>
</dbReference>
<sequence length="829" mass="89709">MKKRRSIKLKLLIIFGLLTMAATFVLSLLASQIAKKAVIEKVEAHLTDKAVDSAEIIDGRVQAFFQFLEGISRAPILRDDGISYTEKALYLKKEAAFNNKIHLLSLADMSGNLYTYGEKVIDISTQEWYGPTRQGKNFISEPFISKLDGSLITVLSVPIYGDNKDIIGMLSATVDGLLLSQDIDDIVVGKTGYCFVVGTTGNIIAHKDNESVKTALNPIKASETDTGFSSLAAFVRHALNVKNTEIGYYDYKGISCIASYSAIKTTGWTLIIKAPVEEFMGTVQTLQKSLAFIGIIILISALIVVFLTAHAIVKPITGVVVALKDISEGEGDLTVRLPLHGNDEITDLSQYFNKTIEKIKASIQEIGNNAETMLDIGDALANSMTETATSVNQISANIDGVKKQTLTQAASVTETAATVEEIIRTIKQLNNSIENQAASVAQSSSSVEEMVANISSITQTLGKSDNIIKELATATADGKETLSSSNTITQKISEESGSLMEASSVIQHIASQTNLLAMNAAIEAAHAGDAGKGFAVVADEIRKLAEESSAQGKTITATLKTLSTEIDTLSESSKTVEEKFNAIFSLAENVKEMSNRIMEAMHEQENGSKEVLNAIRNINMVTVEVKEGSEEMLKGGEGVAEEMQKLDGLTRVITDSMNEMASGTSQINTSVEEVTVIAQKNKISIENLSNEVNKFKVGNSEKRTAVKKSERTIDLNNAIKRHVEWKVKLRTAIDLHEKLDAETISKDNKCEFGEWLHSEATEKYRNLPSFAVCLAKHAQFHKEAGKVASTINAGKFEEAELMLNSDSSFSAASSEVASAVTALKTEIGL</sequence>
<dbReference type="SMART" id="SM00283">
    <property type="entry name" value="MA"/>
    <property type="match status" value="1"/>
</dbReference>
<evidence type="ECO:0000256" key="1">
    <source>
        <dbReference type="ARBA" id="ARBA00004651"/>
    </source>
</evidence>
<feature type="transmembrane region" description="Helical" evidence="8">
    <location>
        <begin position="290"/>
        <end position="313"/>
    </location>
</feature>
<dbReference type="Gene3D" id="3.30.450.20">
    <property type="entry name" value="PAS domain"/>
    <property type="match status" value="1"/>
</dbReference>
<keyword evidence="2" id="KW-1003">Cell membrane</keyword>
<keyword evidence="5 8" id="KW-1133">Transmembrane helix</keyword>
<dbReference type="AlphaFoldDB" id="A0A7S7AWR0"/>
<dbReference type="Pfam" id="PF13682">
    <property type="entry name" value="CZB"/>
    <property type="match status" value="1"/>
</dbReference>
<dbReference type="Pfam" id="PF00672">
    <property type="entry name" value="HAMP"/>
    <property type="match status" value="1"/>
</dbReference>
<dbReference type="Gene3D" id="1.10.287.950">
    <property type="entry name" value="Methyl-accepting chemotaxis protein"/>
    <property type="match status" value="1"/>
</dbReference>
<dbReference type="InterPro" id="IPR033479">
    <property type="entry name" value="dCache_1"/>
</dbReference>
<dbReference type="SUPFAM" id="SSF58104">
    <property type="entry name" value="Methyl-accepting chemotaxis protein (MCP) signaling domain"/>
    <property type="match status" value="2"/>
</dbReference>
<dbReference type="GO" id="GO:0005886">
    <property type="term" value="C:plasma membrane"/>
    <property type="evidence" value="ECO:0007669"/>
    <property type="project" value="UniProtKB-SubCell"/>
</dbReference>
<dbReference type="PROSITE" id="PS50111">
    <property type="entry name" value="CHEMOTAXIS_TRANSDUC_2"/>
    <property type="match status" value="1"/>
</dbReference>
<dbReference type="CDD" id="cd12912">
    <property type="entry name" value="PDC2_MCP_like"/>
    <property type="match status" value="1"/>
</dbReference>
<evidence type="ECO:0000256" key="6">
    <source>
        <dbReference type="ARBA" id="ARBA00023136"/>
    </source>
</evidence>
<gene>
    <name evidence="9" type="ORF">IFE08_00805</name>
</gene>
<protein>
    <submittedName>
        <fullName evidence="9">HAMP domain-containing protein</fullName>
    </submittedName>
</protein>
<dbReference type="Pfam" id="PF02743">
    <property type="entry name" value="dCache_1"/>
    <property type="match status" value="1"/>
</dbReference>
<dbReference type="Pfam" id="PF00015">
    <property type="entry name" value="MCPsignal"/>
    <property type="match status" value="1"/>
</dbReference>
<dbReference type="CDD" id="cd06225">
    <property type="entry name" value="HAMP"/>
    <property type="match status" value="1"/>
</dbReference>
<dbReference type="InterPro" id="IPR025991">
    <property type="entry name" value="Chemoreceptor_zinc-bind_dom"/>
</dbReference>
<evidence type="ECO:0000256" key="2">
    <source>
        <dbReference type="ARBA" id="ARBA00022475"/>
    </source>
</evidence>
<keyword evidence="6 8" id="KW-0472">Membrane</keyword>
<name>A0A7S7AWR0_9SPIR</name>
<proteinExistence type="inferred from homology"/>
<accession>A0A7S7AWR0</accession>
<dbReference type="Gene3D" id="1.20.120.30">
    <property type="entry name" value="Aspartate receptor, ligand-binding domain"/>
    <property type="match status" value="1"/>
</dbReference>
<comment type="similarity">
    <text evidence="7">Belongs to the methyl-accepting chemotaxis (MCP) protein family.</text>
</comment>
<evidence type="ECO:0000256" key="7">
    <source>
        <dbReference type="ARBA" id="ARBA00029447"/>
    </source>
</evidence>
<dbReference type="PROSITE" id="PS50885">
    <property type="entry name" value="HAMP"/>
    <property type="match status" value="1"/>
</dbReference>
<evidence type="ECO:0000256" key="8">
    <source>
        <dbReference type="SAM" id="Phobius"/>
    </source>
</evidence>
<reference evidence="9 10" key="1">
    <citation type="submission" date="2020-09" db="EMBL/GenBank/DDBJ databases">
        <title>Characterization of Treponema spp. from bovine digital dermatitis in Korea.</title>
        <authorList>
            <person name="Espiritu H.M."/>
            <person name="Cho Y.I."/>
            <person name="Mamuad L."/>
        </authorList>
    </citation>
    <scope>NUCLEOTIDE SEQUENCE [LARGE SCALE GENOMIC DNA]</scope>
    <source>
        <strain evidence="9 10">KS1</strain>
    </source>
</reference>
<evidence type="ECO:0000313" key="9">
    <source>
        <dbReference type="EMBL" id="QOW60994.1"/>
    </source>
</evidence>
<dbReference type="InterPro" id="IPR003660">
    <property type="entry name" value="HAMP_dom"/>
</dbReference>